<accession>A0A0S6UBP1</accession>
<organism evidence="1">
    <name type="scientific">Moorella thermoacetica Y72</name>
    <dbReference type="NCBI Taxonomy" id="1325331"/>
    <lineage>
        <taxon>Bacteria</taxon>
        <taxon>Bacillati</taxon>
        <taxon>Bacillota</taxon>
        <taxon>Clostridia</taxon>
        <taxon>Neomoorellales</taxon>
        <taxon>Neomoorellaceae</taxon>
        <taxon>Neomoorella</taxon>
    </lineage>
</organism>
<evidence type="ECO:0000313" key="1">
    <source>
        <dbReference type="EMBL" id="GAF24988.1"/>
    </source>
</evidence>
<reference evidence="1" key="1">
    <citation type="journal article" date="2014" name="Gene">
        <title>Genome-guided analysis of transformation efficiency and carbon dioxide assimilation by Moorella thermoacetica Y72.</title>
        <authorList>
            <person name="Tsukahara K."/>
            <person name="Kita A."/>
            <person name="Nakashimada Y."/>
            <person name="Hoshino T."/>
            <person name="Murakami K."/>
        </authorList>
    </citation>
    <scope>NUCLEOTIDE SEQUENCE [LARGE SCALE GENOMIC DNA]</scope>
    <source>
        <strain evidence="1">Y72</strain>
    </source>
</reference>
<dbReference type="Proteomes" id="UP000063718">
    <property type="component" value="Unassembled WGS sequence"/>
</dbReference>
<protein>
    <submittedName>
        <fullName evidence="1">Chaperonin GroEL</fullName>
    </submittedName>
</protein>
<name>A0A0S6UBP1_NEOTH</name>
<dbReference type="EMBL" id="DF238840">
    <property type="protein sequence ID" value="GAF24988.1"/>
    <property type="molecule type" value="Genomic_DNA"/>
</dbReference>
<dbReference type="AlphaFoldDB" id="A0A0S6UBP1"/>
<sequence length="83" mass="9512">MVLMPLVNSFAELQSELDKKCCSTKTNLRYHQTLVKEAITSEKQHLTPLPAREFEYARTRMAKVNSLSLFKLKSKRGGQNGNR</sequence>
<proteinExistence type="predicted"/>
<gene>
    <name evidence="1" type="ORF">MTY_0316</name>
</gene>